<evidence type="ECO:0000313" key="2">
    <source>
        <dbReference type="EMBL" id="KAF9509102.1"/>
    </source>
</evidence>
<name>A0A9P6AP50_9AGAM</name>
<proteinExistence type="predicted"/>
<feature type="region of interest" description="Disordered" evidence="1">
    <location>
        <begin position="189"/>
        <end position="219"/>
    </location>
</feature>
<comment type="caution">
    <text evidence="2">The sequence shown here is derived from an EMBL/GenBank/DDBJ whole genome shotgun (WGS) entry which is preliminary data.</text>
</comment>
<evidence type="ECO:0000256" key="1">
    <source>
        <dbReference type="SAM" id="MobiDB-lite"/>
    </source>
</evidence>
<feature type="compositionally biased region" description="Basic and acidic residues" evidence="1">
    <location>
        <begin position="189"/>
        <end position="199"/>
    </location>
</feature>
<accession>A0A9P6AP50</accession>
<dbReference type="AlphaFoldDB" id="A0A9P6AP50"/>
<dbReference type="Proteomes" id="UP000886523">
    <property type="component" value="Unassembled WGS sequence"/>
</dbReference>
<protein>
    <submittedName>
        <fullName evidence="2">Uncharacterized protein</fullName>
    </submittedName>
</protein>
<dbReference type="EMBL" id="MU129043">
    <property type="protein sequence ID" value="KAF9509102.1"/>
    <property type="molecule type" value="Genomic_DNA"/>
</dbReference>
<gene>
    <name evidence="2" type="ORF">BS47DRAFT_1365501</name>
</gene>
<keyword evidence="3" id="KW-1185">Reference proteome</keyword>
<evidence type="ECO:0000313" key="3">
    <source>
        <dbReference type="Proteomes" id="UP000886523"/>
    </source>
</evidence>
<sequence length="238" mass="27158">MSNRLRKRVIWNWVTSIDYNWPKFEYFNGMYVYRMGDEMNWTIGPIFNFLHLQFPIQEIEGLNQQDPTELEQDHTPTTLGVWSYRFKVLTSNLHNDDTKPDGHLEINMGQNLPNTPHTCAACTRQQIKHGTTHPLQWVCGPISPQTHAMTDRYGTTPAAMGVVLSDTMTGKVWYHTHCGGCGLPLHENPPDDKNTDEAPRIGCGNLRSPLPPTKPDPTRTWTELQQEIWTCAAAENLT</sequence>
<organism evidence="2 3">
    <name type="scientific">Hydnum rufescens UP504</name>
    <dbReference type="NCBI Taxonomy" id="1448309"/>
    <lineage>
        <taxon>Eukaryota</taxon>
        <taxon>Fungi</taxon>
        <taxon>Dikarya</taxon>
        <taxon>Basidiomycota</taxon>
        <taxon>Agaricomycotina</taxon>
        <taxon>Agaricomycetes</taxon>
        <taxon>Cantharellales</taxon>
        <taxon>Hydnaceae</taxon>
        <taxon>Hydnum</taxon>
    </lineage>
</organism>
<reference evidence="2" key="1">
    <citation type="journal article" date="2020" name="Nat. Commun.">
        <title>Large-scale genome sequencing of mycorrhizal fungi provides insights into the early evolution of symbiotic traits.</title>
        <authorList>
            <person name="Miyauchi S."/>
            <person name="Kiss E."/>
            <person name="Kuo A."/>
            <person name="Drula E."/>
            <person name="Kohler A."/>
            <person name="Sanchez-Garcia M."/>
            <person name="Morin E."/>
            <person name="Andreopoulos B."/>
            <person name="Barry K.W."/>
            <person name="Bonito G."/>
            <person name="Buee M."/>
            <person name="Carver A."/>
            <person name="Chen C."/>
            <person name="Cichocki N."/>
            <person name="Clum A."/>
            <person name="Culley D."/>
            <person name="Crous P.W."/>
            <person name="Fauchery L."/>
            <person name="Girlanda M."/>
            <person name="Hayes R.D."/>
            <person name="Keri Z."/>
            <person name="LaButti K."/>
            <person name="Lipzen A."/>
            <person name="Lombard V."/>
            <person name="Magnuson J."/>
            <person name="Maillard F."/>
            <person name="Murat C."/>
            <person name="Nolan M."/>
            <person name="Ohm R.A."/>
            <person name="Pangilinan J."/>
            <person name="Pereira M.F."/>
            <person name="Perotto S."/>
            <person name="Peter M."/>
            <person name="Pfister S."/>
            <person name="Riley R."/>
            <person name="Sitrit Y."/>
            <person name="Stielow J.B."/>
            <person name="Szollosi G."/>
            <person name="Zifcakova L."/>
            <person name="Stursova M."/>
            <person name="Spatafora J.W."/>
            <person name="Tedersoo L."/>
            <person name="Vaario L.M."/>
            <person name="Yamada A."/>
            <person name="Yan M."/>
            <person name="Wang P."/>
            <person name="Xu J."/>
            <person name="Bruns T."/>
            <person name="Baldrian P."/>
            <person name="Vilgalys R."/>
            <person name="Dunand C."/>
            <person name="Henrissat B."/>
            <person name="Grigoriev I.V."/>
            <person name="Hibbett D."/>
            <person name="Nagy L.G."/>
            <person name="Martin F.M."/>
        </authorList>
    </citation>
    <scope>NUCLEOTIDE SEQUENCE</scope>
    <source>
        <strain evidence="2">UP504</strain>
    </source>
</reference>